<feature type="region of interest" description="Disordered" evidence="1">
    <location>
        <begin position="258"/>
        <end position="305"/>
    </location>
</feature>
<evidence type="ECO:0000313" key="4">
    <source>
        <dbReference type="EMBL" id="NIR75525.1"/>
    </source>
</evidence>
<feature type="domain" description="PASTA" evidence="3">
    <location>
        <begin position="128"/>
        <end position="193"/>
    </location>
</feature>
<evidence type="ECO:0000259" key="3">
    <source>
        <dbReference type="PROSITE" id="PS51178"/>
    </source>
</evidence>
<keyword evidence="2" id="KW-1133">Transmembrane helix</keyword>
<feature type="compositionally biased region" description="Polar residues" evidence="1">
    <location>
        <begin position="289"/>
        <end position="305"/>
    </location>
</feature>
<name>A0AAE5CCD5_9BACT</name>
<evidence type="ECO:0000256" key="2">
    <source>
        <dbReference type="SAM" id="Phobius"/>
    </source>
</evidence>
<evidence type="ECO:0000256" key="1">
    <source>
        <dbReference type="SAM" id="MobiDB-lite"/>
    </source>
</evidence>
<dbReference type="CDD" id="cd06577">
    <property type="entry name" value="PASTA_pknB"/>
    <property type="match status" value="3"/>
</dbReference>
<dbReference type="Gene3D" id="3.30.10.20">
    <property type="match status" value="3"/>
</dbReference>
<feature type="compositionally biased region" description="Pro residues" evidence="1">
    <location>
        <begin position="277"/>
        <end position="287"/>
    </location>
</feature>
<gene>
    <name evidence="4" type="ORF">GWO12_10530</name>
</gene>
<accession>A0AAE5CCD5</accession>
<feature type="domain" description="PASTA" evidence="3">
    <location>
        <begin position="59"/>
        <end position="127"/>
    </location>
</feature>
<reference evidence="4 5" key="1">
    <citation type="submission" date="2020-01" db="EMBL/GenBank/DDBJ databases">
        <title>Genomes assembled from Gulf of Kutch pelagic sediment metagenomes.</title>
        <authorList>
            <person name="Chandrashekar M."/>
            <person name="Mahajan M.S."/>
            <person name="Dave K.J."/>
            <person name="Vatsa P."/>
            <person name="Nathani N.M."/>
        </authorList>
    </citation>
    <scope>NUCLEOTIDE SEQUENCE [LARGE SCALE GENOMIC DNA]</scope>
    <source>
        <strain evidence="4">KS3-K002</strain>
    </source>
</reference>
<dbReference type="AlphaFoldDB" id="A0AAE5CCD5"/>
<dbReference type="PROSITE" id="PS51178">
    <property type="entry name" value="PASTA"/>
    <property type="match status" value="3"/>
</dbReference>
<keyword evidence="2" id="KW-0812">Transmembrane</keyword>
<dbReference type="EMBL" id="JAACAK010000083">
    <property type="protein sequence ID" value="NIR75525.1"/>
    <property type="molecule type" value="Genomic_DNA"/>
</dbReference>
<keyword evidence="2" id="KW-0472">Membrane</keyword>
<feature type="transmembrane region" description="Helical" evidence="2">
    <location>
        <begin position="31"/>
        <end position="55"/>
    </location>
</feature>
<protein>
    <submittedName>
        <fullName evidence="4">PASTA domain-containing protein</fullName>
    </submittedName>
</protein>
<organism evidence="4 5">
    <name type="scientific">Candidatus Kutchimonas denitrificans</name>
    <dbReference type="NCBI Taxonomy" id="3056748"/>
    <lineage>
        <taxon>Bacteria</taxon>
        <taxon>Pseudomonadati</taxon>
        <taxon>Gemmatimonadota</taxon>
        <taxon>Gemmatimonadia</taxon>
        <taxon>Candidatus Palauibacterales</taxon>
        <taxon>Candidatus Palauibacteraceae</taxon>
        <taxon>Candidatus Kutchimonas</taxon>
    </lineage>
</organism>
<proteinExistence type="predicted"/>
<dbReference type="Pfam" id="PF03793">
    <property type="entry name" value="PASTA"/>
    <property type="match status" value="3"/>
</dbReference>
<dbReference type="Proteomes" id="UP000702544">
    <property type="component" value="Unassembled WGS sequence"/>
</dbReference>
<comment type="caution">
    <text evidence="4">The sequence shown here is derived from an EMBL/GenBank/DDBJ whole genome shotgun (WGS) entry which is preliminary data.</text>
</comment>
<dbReference type="InterPro" id="IPR005543">
    <property type="entry name" value="PASTA_dom"/>
</dbReference>
<dbReference type="SMART" id="SM00740">
    <property type="entry name" value="PASTA"/>
    <property type="match status" value="3"/>
</dbReference>
<sequence>MPRDSDVEPADRNEREAWRDWRTWVTSPRHLAGTVTALLLIGFGLGYLITAVLLFPSQSVARGLVRVPDLVGLQAEEARERLERARLGYEEAPGLSHSRPAGTVVAQEPLAGQMARPGAAVDVFLSQGPRERPVPDIIGLAQSQAEIVLSHAGFSSQVIWVDAEADVGQVVGMQPAPGTPAAPSSEVRLIVSAGPRTVNVPDLSGRSLEEARTALERLGLRLGEVTELPDSLAAPGTVRGQSPRPGSVLDRGSAVGVAIAVTPPPEDLDTAAVDSLRPPPDTAPTPPDSGTTVPSGNRSSGDGRR</sequence>
<evidence type="ECO:0000313" key="5">
    <source>
        <dbReference type="Proteomes" id="UP000702544"/>
    </source>
</evidence>
<feature type="domain" description="PASTA" evidence="3">
    <location>
        <begin position="194"/>
        <end position="261"/>
    </location>
</feature>